<dbReference type="CDD" id="cd01393">
    <property type="entry name" value="RecA-like"/>
    <property type="match status" value="1"/>
</dbReference>
<dbReference type="Pfam" id="PF06745">
    <property type="entry name" value="ATPase"/>
    <property type="match status" value="1"/>
</dbReference>
<dbReference type="SMART" id="SM00382">
    <property type="entry name" value="AAA"/>
    <property type="match status" value="1"/>
</dbReference>
<gene>
    <name evidence="9" type="ORF">EI97DRAFT_459094</name>
</gene>
<protein>
    <submittedName>
        <fullName evidence="9">P-loop containing nucleoside triphosphate hydrolase protein</fullName>
    </submittedName>
</protein>
<keyword evidence="6" id="KW-0539">Nucleus</keyword>
<dbReference type="AlphaFoldDB" id="A0A6A6JHE3"/>
<dbReference type="SUPFAM" id="SSF52540">
    <property type="entry name" value="P-loop containing nucleoside triphosphate hydrolases"/>
    <property type="match status" value="1"/>
</dbReference>
<keyword evidence="5" id="KW-0234">DNA repair</keyword>
<dbReference type="GeneID" id="54554141"/>
<organism evidence="9 10">
    <name type="scientific">Westerdykella ornata</name>
    <dbReference type="NCBI Taxonomy" id="318751"/>
    <lineage>
        <taxon>Eukaryota</taxon>
        <taxon>Fungi</taxon>
        <taxon>Dikarya</taxon>
        <taxon>Ascomycota</taxon>
        <taxon>Pezizomycotina</taxon>
        <taxon>Dothideomycetes</taxon>
        <taxon>Pleosporomycetidae</taxon>
        <taxon>Pleosporales</taxon>
        <taxon>Sporormiaceae</taxon>
        <taxon>Westerdykella</taxon>
    </lineage>
</organism>
<comment type="subcellular location">
    <subcellularLocation>
        <location evidence="1">Nucleus</location>
    </subcellularLocation>
</comment>
<feature type="compositionally biased region" description="Polar residues" evidence="7">
    <location>
        <begin position="380"/>
        <end position="392"/>
    </location>
</feature>
<feature type="region of interest" description="Disordered" evidence="7">
    <location>
        <begin position="373"/>
        <end position="400"/>
    </location>
</feature>
<dbReference type="Proteomes" id="UP000800097">
    <property type="component" value="Unassembled WGS sequence"/>
</dbReference>
<dbReference type="EMBL" id="ML986496">
    <property type="protein sequence ID" value="KAF2275624.1"/>
    <property type="molecule type" value="Genomic_DNA"/>
</dbReference>
<sequence length="400" mass="42713">MATDPAPSSAHRLPTVSASDALQKLHGRGSRTVSTGLTQLDKILTPYALPGRDVHGGFVRGKVTEIYGPPGVGKTTFGIQAAASALKEGQSVVWIEAGAPLVPQRLSNVLAGTDATLSPATLQDRFFRMNAPTLAHVLALIMHPPRAFPPPNTSLIVIDSLSTLIENAYPRNADHRSARNKNERTKWAAGRRLAVINELIGMLARVAAMHDIALLITCQTITRIRGSSRALLVPAISTAEWESSISTRLVLFRDWIPMQGKLIGVDADRLRKARFVGVVKVNGVTLADEGGAGSVVPFVIDSAGVRDITVSAADIAAPAILPSESRPLKRRFTEIEDSDSDELYGWVDDDAVAAEGLLIDEPTALHDLDTAAAHGVPGHQQDSMALTRSGRTSPERIDPI</sequence>
<reference evidence="9" key="1">
    <citation type="journal article" date="2020" name="Stud. Mycol.">
        <title>101 Dothideomycetes genomes: a test case for predicting lifestyles and emergence of pathogens.</title>
        <authorList>
            <person name="Haridas S."/>
            <person name="Albert R."/>
            <person name="Binder M."/>
            <person name="Bloem J."/>
            <person name="Labutti K."/>
            <person name="Salamov A."/>
            <person name="Andreopoulos B."/>
            <person name="Baker S."/>
            <person name="Barry K."/>
            <person name="Bills G."/>
            <person name="Bluhm B."/>
            <person name="Cannon C."/>
            <person name="Castanera R."/>
            <person name="Culley D."/>
            <person name="Daum C."/>
            <person name="Ezra D."/>
            <person name="Gonzalez J."/>
            <person name="Henrissat B."/>
            <person name="Kuo A."/>
            <person name="Liang C."/>
            <person name="Lipzen A."/>
            <person name="Lutzoni F."/>
            <person name="Magnuson J."/>
            <person name="Mondo S."/>
            <person name="Nolan M."/>
            <person name="Ohm R."/>
            <person name="Pangilinan J."/>
            <person name="Park H.-J."/>
            <person name="Ramirez L."/>
            <person name="Alfaro M."/>
            <person name="Sun H."/>
            <person name="Tritt A."/>
            <person name="Yoshinaga Y."/>
            <person name="Zwiers L.-H."/>
            <person name="Turgeon B."/>
            <person name="Goodwin S."/>
            <person name="Spatafora J."/>
            <person name="Crous P."/>
            <person name="Grigoriev I."/>
        </authorList>
    </citation>
    <scope>NUCLEOTIDE SEQUENCE</scope>
    <source>
        <strain evidence="9">CBS 379.55</strain>
    </source>
</reference>
<evidence type="ECO:0000256" key="4">
    <source>
        <dbReference type="ARBA" id="ARBA00022840"/>
    </source>
</evidence>
<evidence type="ECO:0000256" key="6">
    <source>
        <dbReference type="ARBA" id="ARBA00023242"/>
    </source>
</evidence>
<evidence type="ECO:0000256" key="2">
    <source>
        <dbReference type="ARBA" id="ARBA00022741"/>
    </source>
</evidence>
<dbReference type="GO" id="GO:0140664">
    <property type="term" value="F:ATP-dependent DNA damage sensor activity"/>
    <property type="evidence" value="ECO:0007669"/>
    <property type="project" value="InterPro"/>
</dbReference>
<evidence type="ECO:0000256" key="7">
    <source>
        <dbReference type="SAM" id="MobiDB-lite"/>
    </source>
</evidence>
<proteinExistence type="predicted"/>
<keyword evidence="9" id="KW-0378">Hydrolase</keyword>
<dbReference type="PANTHER" id="PTHR46239:SF1">
    <property type="entry name" value="DNA REPAIR PROTEIN RAD51 HOMOLOG 3"/>
    <property type="match status" value="1"/>
</dbReference>
<dbReference type="InterPro" id="IPR052093">
    <property type="entry name" value="HR_Repair_Mediator"/>
</dbReference>
<dbReference type="InterPro" id="IPR003593">
    <property type="entry name" value="AAA+_ATPase"/>
</dbReference>
<evidence type="ECO:0000256" key="5">
    <source>
        <dbReference type="ARBA" id="ARBA00023204"/>
    </source>
</evidence>
<evidence type="ECO:0000256" key="1">
    <source>
        <dbReference type="ARBA" id="ARBA00004123"/>
    </source>
</evidence>
<dbReference type="GO" id="GO:0005657">
    <property type="term" value="C:replication fork"/>
    <property type="evidence" value="ECO:0007669"/>
    <property type="project" value="TreeGrafter"/>
</dbReference>
<name>A0A6A6JHE3_WESOR</name>
<dbReference type="Gene3D" id="3.40.50.300">
    <property type="entry name" value="P-loop containing nucleotide triphosphate hydrolases"/>
    <property type="match status" value="1"/>
</dbReference>
<evidence type="ECO:0000256" key="3">
    <source>
        <dbReference type="ARBA" id="ARBA00022763"/>
    </source>
</evidence>
<dbReference type="RefSeq" id="XP_033653163.1">
    <property type="nucleotide sequence ID" value="XM_033800966.1"/>
</dbReference>
<dbReference type="GO" id="GO:0008821">
    <property type="term" value="F:crossover junction DNA endonuclease activity"/>
    <property type="evidence" value="ECO:0007669"/>
    <property type="project" value="TreeGrafter"/>
</dbReference>
<dbReference type="GO" id="GO:0005524">
    <property type="term" value="F:ATP binding"/>
    <property type="evidence" value="ECO:0007669"/>
    <property type="project" value="UniProtKB-KW"/>
</dbReference>
<accession>A0A6A6JHE3</accession>
<feature type="domain" description="RecA family profile 1" evidence="8">
    <location>
        <begin position="29"/>
        <end position="220"/>
    </location>
</feature>
<dbReference type="GO" id="GO:0033065">
    <property type="term" value="C:Rad51C-XRCC3 complex"/>
    <property type="evidence" value="ECO:0007669"/>
    <property type="project" value="TreeGrafter"/>
</dbReference>
<dbReference type="GO" id="GO:0007131">
    <property type="term" value="P:reciprocal meiotic recombination"/>
    <property type="evidence" value="ECO:0007669"/>
    <property type="project" value="TreeGrafter"/>
</dbReference>
<dbReference type="GO" id="GO:0033063">
    <property type="term" value="C:Rad51B-Rad51C-Rad51D-XRCC2 complex"/>
    <property type="evidence" value="ECO:0007669"/>
    <property type="project" value="TreeGrafter"/>
</dbReference>
<evidence type="ECO:0000313" key="10">
    <source>
        <dbReference type="Proteomes" id="UP000800097"/>
    </source>
</evidence>
<dbReference type="PANTHER" id="PTHR46239">
    <property type="entry name" value="DNA REPAIR PROTEIN RAD51 HOMOLOG 3 RAD51C"/>
    <property type="match status" value="1"/>
</dbReference>
<evidence type="ECO:0000313" key="9">
    <source>
        <dbReference type="EMBL" id="KAF2275624.1"/>
    </source>
</evidence>
<dbReference type="InterPro" id="IPR014774">
    <property type="entry name" value="KaiC-like_dom"/>
</dbReference>
<keyword evidence="4" id="KW-0067">ATP-binding</keyword>
<keyword evidence="3" id="KW-0227">DNA damage</keyword>
<dbReference type="GO" id="GO:0000707">
    <property type="term" value="P:meiotic DNA recombinase assembly"/>
    <property type="evidence" value="ECO:0007669"/>
    <property type="project" value="TreeGrafter"/>
</dbReference>
<keyword evidence="10" id="KW-1185">Reference proteome</keyword>
<dbReference type="OrthoDB" id="5957327at2759"/>
<keyword evidence="2" id="KW-0547">Nucleotide-binding</keyword>
<dbReference type="GO" id="GO:0000400">
    <property type="term" value="F:four-way junction DNA binding"/>
    <property type="evidence" value="ECO:0007669"/>
    <property type="project" value="TreeGrafter"/>
</dbReference>
<evidence type="ECO:0000259" key="8">
    <source>
        <dbReference type="PROSITE" id="PS50162"/>
    </source>
</evidence>
<dbReference type="InterPro" id="IPR020588">
    <property type="entry name" value="RecA_ATP-bd"/>
</dbReference>
<dbReference type="PROSITE" id="PS50162">
    <property type="entry name" value="RECA_2"/>
    <property type="match status" value="1"/>
</dbReference>
<dbReference type="InterPro" id="IPR027417">
    <property type="entry name" value="P-loop_NTPase"/>
</dbReference>